<dbReference type="EMBL" id="LR590481">
    <property type="protein sequence ID" value="VTQ93886.1"/>
    <property type="molecule type" value="Genomic_DNA"/>
</dbReference>
<dbReference type="EMBL" id="LR590481">
    <property type="protein sequence ID" value="VTQ83100.1"/>
    <property type="molecule type" value="Genomic_DNA"/>
</dbReference>
<evidence type="ECO:0000313" key="7">
    <source>
        <dbReference type="EMBL" id="VTQ88316.1"/>
    </source>
</evidence>
<protein>
    <submittedName>
        <fullName evidence="6">Transposase</fullName>
    </submittedName>
</protein>
<organism evidence="6 13">
    <name type="scientific">Hathewaya histolytica</name>
    <name type="common">Clostridium histolyticum</name>
    <dbReference type="NCBI Taxonomy" id="1498"/>
    <lineage>
        <taxon>Bacteria</taxon>
        <taxon>Bacillati</taxon>
        <taxon>Bacillota</taxon>
        <taxon>Clostridia</taxon>
        <taxon>Eubacteriales</taxon>
        <taxon>Clostridiaceae</taxon>
        <taxon>Hathewaya</taxon>
    </lineage>
</organism>
<dbReference type="KEGG" id="hhw:NCTC503_00026"/>
<dbReference type="EMBL" id="LR590481">
    <property type="protein sequence ID" value="VTQ81542.1"/>
    <property type="molecule type" value="Genomic_DNA"/>
</dbReference>
<dbReference type="InterPro" id="IPR008490">
    <property type="entry name" value="Transposase_InsH_N"/>
</dbReference>
<dbReference type="PANTHER" id="PTHR33408:SF2">
    <property type="entry name" value="TRANSPOSASE DDE DOMAIN-CONTAINING PROTEIN"/>
    <property type="match status" value="1"/>
</dbReference>
<proteinExistence type="predicted"/>
<reference evidence="6 13" key="1">
    <citation type="submission" date="2019-05" db="EMBL/GenBank/DDBJ databases">
        <authorList>
            <consortium name="Pathogen Informatics"/>
        </authorList>
    </citation>
    <scope>NUCLEOTIDE SEQUENCE [LARGE SCALE GENOMIC DNA]</scope>
    <source>
        <strain evidence="6 13">NCTC503</strain>
    </source>
</reference>
<dbReference type="InterPro" id="IPR047629">
    <property type="entry name" value="IS1182_transpos"/>
</dbReference>
<evidence type="ECO:0000313" key="6">
    <source>
        <dbReference type="EMBL" id="VTQ86485.1"/>
    </source>
</evidence>
<feature type="domain" description="Transposase DDE" evidence="2">
    <location>
        <begin position="356"/>
        <end position="481"/>
    </location>
</feature>
<feature type="domain" description="Transposase InsH N-terminal" evidence="1">
    <location>
        <begin position="16"/>
        <end position="110"/>
    </location>
</feature>
<dbReference type="KEGG" id="hhw:NCTC503_00288"/>
<dbReference type="KEGG" id="hhw:NCTC503_02051"/>
<dbReference type="EMBL" id="LR590481">
    <property type="protein sequence ID" value="VTQ93083.1"/>
    <property type="molecule type" value="Genomic_DNA"/>
</dbReference>
<dbReference type="PANTHER" id="PTHR33408">
    <property type="entry name" value="TRANSPOSASE"/>
    <property type="match status" value="1"/>
</dbReference>
<dbReference type="EMBL" id="LR590481">
    <property type="protein sequence ID" value="VTQ86485.1"/>
    <property type="molecule type" value="Genomic_DNA"/>
</dbReference>
<dbReference type="Pfam" id="PF13751">
    <property type="entry name" value="DDE_Tnp_1_6"/>
    <property type="match status" value="1"/>
</dbReference>
<dbReference type="Pfam" id="PF05598">
    <property type="entry name" value="DUF772"/>
    <property type="match status" value="1"/>
</dbReference>
<dbReference type="EMBL" id="LR590481">
    <property type="protein sequence ID" value="VTQ83216.1"/>
    <property type="molecule type" value="Genomic_DNA"/>
</dbReference>
<evidence type="ECO:0000313" key="12">
    <source>
        <dbReference type="EMBL" id="VTQ95984.1"/>
    </source>
</evidence>
<dbReference type="EMBL" id="LR590481">
    <property type="protein sequence ID" value="VTQ91284.1"/>
    <property type="molecule type" value="Genomic_DNA"/>
</dbReference>
<dbReference type="EMBL" id="LR590481">
    <property type="protein sequence ID" value="VTQ93829.1"/>
    <property type="molecule type" value="Genomic_DNA"/>
</dbReference>
<sequence length="487" mass="55826">MLMHQKMILSEYGDIYDRIIPKDNMLRRIKEMVDFSFIYDELVSTYCNNNGRGAIDPIRMFKYLLLKTIFNISDVDVVERSKYDMSFKYFLDMAPEEDVINPSSLTKFRKLRLKDTNLMDMLISKTVEIALEKEIIKSKSIIVDSTHTKARYNQKTPREVLIEQSKKLRKSVYNIDESMKARFPNKVNNGLLEDEIEYCQKLISVIEKEEVISSYPAVKEKLNLLKETIEDDLEVLSFSKDADAKVGHKTADTSFFGYKTHIAMTEERIITAAVVTSGEKHDGKQLKSLIEKSEASGLNIENIIGDAAYSEKENIEYVNESEKNLIAKLSKSVSHGNKRQTKTKFEYNKDADMYACEAGHMSTKKTSTRPKKHAKDGLGTVISYFFDVKKCQCCPLKQGCYKEGAKTKSYSVSIKTNTHQKHIEFQETDFFKEKSKERYKIEAKNSEMKHRHGYDVASAAGLVGMQMQGALTIFAVNLKRILTLSNQ</sequence>
<dbReference type="KEGG" id="hhw:NCTC503_02617"/>
<dbReference type="KEGG" id="hhw:NCTC503_00937"/>
<dbReference type="KEGG" id="hhw:NCTC503_02193"/>
<dbReference type="Proteomes" id="UP000308489">
    <property type="component" value="Chromosome 1"/>
</dbReference>
<evidence type="ECO:0000313" key="13">
    <source>
        <dbReference type="Proteomes" id="UP000308489"/>
    </source>
</evidence>
<dbReference type="KEGG" id="hhw:NCTC503_01777"/>
<dbReference type="EMBL" id="LR590481">
    <property type="protein sequence ID" value="VTQ88316.1"/>
    <property type="molecule type" value="Genomic_DNA"/>
</dbReference>
<dbReference type="KEGG" id="hhw:NCTC503_01220"/>
<dbReference type="InterPro" id="IPR025668">
    <property type="entry name" value="Tnp_DDE_dom"/>
</dbReference>
<evidence type="ECO:0000259" key="2">
    <source>
        <dbReference type="Pfam" id="PF13751"/>
    </source>
</evidence>
<accession>A0A4U9R583</accession>
<dbReference type="RefSeq" id="WP_138208895.1">
    <property type="nucleotide sequence ID" value="NZ_CBCRUQ010000044.1"/>
</dbReference>
<dbReference type="AlphaFoldDB" id="A0A4U9R583"/>
<evidence type="ECO:0000313" key="9">
    <source>
        <dbReference type="EMBL" id="VTQ93083.1"/>
    </source>
</evidence>
<dbReference type="KEGG" id="hhw:NCTC503_00308"/>
<dbReference type="EMBL" id="LR590481">
    <property type="protein sequence ID" value="VTQ95984.1"/>
    <property type="molecule type" value="Genomic_DNA"/>
</dbReference>
<evidence type="ECO:0000313" key="4">
    <source>
        <dbReference type="EMBL" id="VTQ83100.1"/>
    </source>
</evidence>
<evidence type="ECO:0000313" key="3">
    <source>
        <dbReference type="EMBL" id="VTQ81542.1"/>
    </source>
</evidence>
<gene>
    <name evidence="3" type="ORF">NCTC503_00026</name>
    <name evidence="4" type="ORF">NCTC503_00288</name>
    <name evidence="5" type="ORF">NCTC503_00308</name>
    <name evidence="6" type="ORF">NCTC503_00937</name>
    <name evidence="7" type="ORF">NCTC503_01220</name>
    <name evidence="8" type="ORF">NCTC503_01777</name>
    <name evidence="9" type="ORF">NCTC503_02051</name>
    <name evidence="10" type="ORF">NCTC503_02193</name>
    <name evidence="11" type="ORF">NCTC503_02206</name>
    <name evidence="12" type="ORF">NCTC503_02617</name>
</gene>
<keyword evidence="13" id="KW-1185">Reference proteome</keyword>
<evidence type="ECO:0000313" key="10">
    <source>
        <dbReference type="EMBL" id="VTQ93829.1"/>
    </source>
</evidence>
<evidence type="ECO:0000313" key="5">
    <source>
        <dbReference type="EMBL" id="VTQ83216.1"/>
    </source>
</evidence>
<evidence type="ECO:0000259" key="1">
    <source>
        <dbReference type="Pfam" id="PF05598"/>
    </source>
</evidence>
<evidence type="ECO:0000313" key="8">
    <source>
        <dbReference type="EMBL" id="VTQ91284.1"/>
    </source>
</evidence>
<dbReference type="OrthoDB" id="9789070at2"/>
<dbReference type="KEGG" id="hhw:NCTC503_02206"/>
<name>A0A4U9R583_HATHI</name>
<evidence type="ECO:0000313" key="11">
    <source>
        <dbReference type="EMBL" id="VTQ93886.1"/>
    </source>
</evidence>
<dbReference type="NCBIfam" id="NF033551">
    <property type="entry name" value="transpos_IS1182"/>
    <property type="match status" value="1"/>
</dbReference>